<feature type="transmembrane region" description="Helical" evidence="5">
    <location>
        <begin position="428"/>
        <end position="448"/>
    </location>
</feature>
<feature type="transmembrane region" description="Helical" evidence="5">
    <location>
        <begin position="195"/>
        <end position="215"/>
    </location>
</feature>
<keyword evidence="2 5" id="KW-0812">Transmembrane</keyword>
<feature type="transmembrane region" description="Helical" evidence="5">
    <location>
        <begin position="293"/>
        <end position="313"/>
    </location>
</feature>
<dbReference type="AlphaFoldDB" id="A0A9P8PBG7"/>
<dbReference type="GeneID" id="70234391"/>
<comment type="subcellular location">
    <subcellularLocation>
        <location evidence="1">Membrane</location>
        <topology evidence="1">Multi-pass membrane protein</topology>
    </subcellularLocation>
</comment>
<evidence type="ECO:0000256" key="3">
    <source>
        <dbReference type="ARBA" id="ARBA00022989"/>
    </source>
</evidence>
<dbReference type="Proteomes" id="UP000769157">
    <property type="component" value="Unassembled WGS sequence"/>
</dbReference>
<feature type="domain" description="Major facilitator superfamily (MFS) profile" evidence="6">
    <location>
        <begin position="41"/>
        <end position="453"/>
    </location>
</feature>
<evidence type="ECO:0000256" key="4">
    <source>
        <dbReference type="ARBA" id="ARBA00023136"/>
    </source>
</evidence>
<dbReference type="InterPro" id="IPR020846">
    <property type="entry name" value="MFS_dom"/>
</dbReference>
<evidence type="ECO:0000256" key="2">
    <source>
        <dbReference type="ARBA" id="ARBA00022692"/>
    </source>
</evidence>
<dbReference type="InterPro" id="IPR011701">
    <property type="entry name" value="MFS"/>
</dbReference>
<keyword evidence="8" id="KW-1185">Reference proteome</keyword>
<dbReference type="EMBL" id="JAEUBE010000158">
    <property type="protein sequence ID" value="KAH3668670.1"/>
    <property type="molecule type" value="Genomic_DNA"/>
</dbReference>
<dbReference type="InterPro" id="IPR036259">
    <property type="entry name" value="MFS_trans_sf"/>
</dbReference>
<dbReference type="Pfam" id="PF07690">
    <property type="entry name" value="MFS_1"/>
    <property type="match status" value="1"/>
</dbReference>
<dbReference type="GO" id="GO:0022857">
    <property type="term" value="F:transmembrane transporter activity"/>
    <property type="evidence" value="ECO:0007669"/>
    <property type="project" value="InterPro"/>
</dbReference>
<proteinExistence type="predicted"/>
<dbReference type="PROSITE" id="PS50850">
    <property type="entry name" value="MFS"/>
    <property type="match status" value="1"/>
</dbReference>
<keyword evidence="3 5" id="KW-1133">Transmembrane helix</keyword>
<keyword evidence="4 5" id="KW-0472">Membrane</keyword>
<comment type="caution">
    <text evidence="7">The sequence shown here is derived from an EMBL/GenBank/DDBJ whole genome shotgun (WGS) entry which is preliminary data.</text>
</comment>
<evidence type="ECO:0000313" key="7">
    <source>
        <dbReference type="EMBL" id="KAH3668670.1"/>
    </source>
</evidence>
<evidence type="ECO:0000256" key="1">
    <source>
        <dbReference type="ARBA" id="ARBA00004141"/>
    </source>
</evidence>
<feature type="transmembrane region" description="Helical" evidence="5">
    <location>
        <begin position="76"/>
        <end position="95"/>
    </location>
</feature>
<name>A0A9P8PBG7_9ASCO</name>
<reference evidence="7" key="1">
    <citation type="journal article" date="2021" name="Open Biol.">
        <title>Shared evolutionary footprints suggest mitochondrial oxidative damage underlies multiple complex I losses in fungi.</title>
        <authorList>
            <person name="Schikora-Tamarit M.A."/>
            <person name="Marcet-Houben M."/>
            <person name="Nosek J."/>
            <person name="Gabaldon T."/>
        </authorList>
    </citation>
    <scope>NUCLEOTIDE SEQUENCE</scope>
    <source>
        <strain evidence="7">CBS6075</strain>
    </source>
</reference>
<dbReference type="PANTHER" id="PTHR23502:SF64">
    <property type="entry name" value="TRANSPORTER, PUTATIVE (AFU_ORTHOLOGUE AFUA_3G11760)-RELATED"/>
    <property type="match status" value="1"/>
</dbReference>
<dbReference type="GO" id="GO:0005886">
    <property type="term" value="C:plasma membrane"/>
    <property type="evidence" value="ECO:0007669"/>
    <property type="project" value="TreeGrafter"/>
</dbReference>
<dbReference type="RefSeq" id="XP_046063084.1">
    <property type="nucleotide sequence ID" value="XM_046203293.1"/>
</dbReference>
<dbReference type="SUPFAM" id="SSF103473">
    <property type="entry name" value="MFS general substrate transporter"/>
    <property type="match status" value="1"/>
</dbReference>
<evidence type="ECO:0000259" key="6">
    <source>
        <dbReference type="PROSITE" id="PS50850"/>
    </source>
</evidence>
<feature type="transmembrane region" description="Helical" evidence="5">
    <location>
        <begin position="40"/>
        <end position="56"/>
    </location>
</feature>
<feature type="transmembrane region" description="Helical" evidence="5">
    <location>
        <begin position="132"/>
        <end position="152"/>
    </location>
</feature>
<feature type="transmembrane region" description="Helical" evidence="5">
    <location>
        <begin position="334"/>
        <end position="355"/>
    </location>
</feature>
<sequence>MGKETDATNEITEPSGHGRFELTEEEELKYGRFSKNEKRLFIFILALASSLGPYSSSAYMPAVANIAKDFNTTGSVINLSGTVFNVMTAIAPCVFNQLYEFYGCRPIFLLMSLLLLIPSVLTAVSVNLPMFFVFRSLSGLFCYTYINIAASVTSHIYQPTERSTALSCCLAGTLSASAFAPVISGIIITYASWRIIFWVQAGITAAVFLLAYFFLKETTPEVKFVKWKQETSKKFKLIGVNPFRVVFALRIPTLLLPGITTFCLSWNFFALLTPIRYVVDPRFGFNSPIQGSLFYLAPGCGMLISTQFAGRYADWVLKRAIKKRNGVLVSEDRLKAAWGSMVLMLGSILIYGWSIEKEKGGMALPIIMMFLNGFSQTFVYTPINSYCIGSLPEIGPPIALGTNYFIRNIGSAIGSGATLPLFEAIGIGWSSVISGALILVALASTVICTRFGNQWRQNWLANHGYRSELANDREG</sequence>
<gene>
    <name evidence="7" type="ORF">OGAPHI_002424</name>
</gene>
<organism evidence="7 8">
    <name type="scientific">Ogataea philodendri</name>
    <dbReference type="NCBI Taxonomy" id="1378263"/>
    <lineage>
        <taxon>Eukaryota</taxon>
        <taxon>Fungi</taxon>
        <taxon>Dikarya</taxon>
        <taxon>Ascomycota</taxon>
        <taxon>Saccharomycotina</taxon>
        <taxon>Pichiomycetes</taxon>
        <taxon>Pichiales</taxon>
        <taxon>Pichiaceae</taxon>
        <taxon>Ogataea</taxon>
    </lineage>
</organism>
<protein>
    <recommendedName>
        <fullName evidence="6">Major facilitator superfamily (MFS) profile domain-containing protein</fullName>
    </recommendedName>
</protein>
<dbReference type="OrthoDB" id="3066029at2759"/>
<evidence type="ECO:0000256" key="5">
    <source>
        <dbReference type="SAM" id="Phobius"/>
    </source>
</evidence>
<dbReference type="PANTHER" id="PTHR23502">
    <property type="entry name" value="MAJOR FACILITATOR SUPERFAMILY"/>
    <property type="match status" value="1"/>
</dbReference>
<feature type="transmembrane region" description="Helical" evidence="5">
    <location>
        <begin position="164"/>
        <end position="189"/>
    </location>
</feature>
<feature type="transmembrane region" description="Helical" evidence="5">
    <location>
        <begin position="107"/>
        <end position="126"/>
    </location>
</feature>
<dbReference type="Gene3D" id="1.20.1250.20">
    <property type="entry name" value="MFS general substrate transporter like domains"/>
    <property type="match status" value="1"/>
</dbReference>
<evidence type="ECO:0000313" key="8">
    <source>
        <dbReference type="Proteomes" id="UP000769157"/>
    </source>
</evidence>
<reference evidence="7" key="2">
    <citation type="submission" date="2021-01" db="EMBL/GenBank/DDBJ databases">
        <authorList>
            <person name="Schikora-Tamarit M.A."/>
        </authorList>
    </citation>
    <scope>NUCLEOTIDE SEQUENCE</scope>
    <source>
        <strain evidence="7">CBS6075</strain>
    </source>
</reference>
<feature type="transmembrane region" description="Helical" evidence="5">
    <location>
        <begin position="254"/>
        <end position="273"/>
    </location>
</feature>
<accession>A0A9P8PBG7</accession>